<evidence type="ECO:0000313" key="3">
    <source>
        <dbReference type="EMBL" id="KAK4215532.1"/>
    </source>
</evidence>
<evidence type="ECO:0000259" key="2">
    <source>
        <dbReference type="Pfam" id="PF09994"/>
    </source>
</evidence>
<feature type="region of interest" description="Disordered" evidence="1">
    <location>
        <begin position="379"/>
        <end position="406"/>
    </location>
</feature>
<evidence type="ECO:0000256" key="1">
    <source>
        <dbReference type="SAM" id="MobiDB-lite"/>
    </source>
</evidence>
<evidence type="ECO:0000313" key="4">
    <source>
        <dbReference type="Proteomes" id="UP001301769"/>
    </source>
</evidence>
<name>A0AAN6YG54_9PEZI</name>
<dbReference type="Proteomes" id="UP001301769">
    <property type="component" value="Unassembled WGS sequence"/>
</dbReference>
<reference evidence="3" key="1">
    <citation type="journal article" date="2023" name="Mol. Phylogenet. Evol.">
        <title>Genome-scale phylogeny and comparative genomics of the fungal order Sordariales.</title>
        <authorList>
            <person name="Hensen N."/>
            <person name="Bonometti L."/>
            <person name="Westerberg I."/>
            <person name="Brannstrom I.O."/>
            <person name="Guillou S."/>
            <person name="Cros-Aarteil S."/>
            <person name="Calhoun S."/>
            <person name="Haridas S."/>
            <person name="Kuo A."/>
            <person name="Mondo S."/>
            <person name="Pangilinan J."/>
            <person name="Riley R."/>
            <person name="LaButti K."/>
            <person name="Andreopoulos B."/>
            <person name="Lipzen A."/>
            <person name="Chen C."/>
            <person name="Yan M."/>
            <person name="Daum C."/>
            <person name="Ng V."/>
            <person name="Clum A."/>
            <person name="Steindorff A."/>
            <person name="Ohm R.A."/>
            <person name="Martin F."/>
            <person name="Silar P."/>
            <person name="Natvig D.O."/>
            <person name="Lalanne C."/>
            <person name="Gautier V."/>
            <person name="Ament-Velasquez S.L."/>
            <person name="Kruys A."/>
            <person name="Hutchinson M.I."/>
            <person name="Powell A.J."/>
            <person name="Barry K."/>
            <person name="Miller A.N."/>
            <person name="Grigoriev I.V."/>
            <person name="Debuchy R."/>
            <person name="Gladieux P."/>
            <person name="Hiltunen Thoren M."/>
            <person name="Johannesson H."/>
        </authorList>
    </citation>
    <scope>NUCLEOTIDE SEQUENCE</scope>
    <source>
        <strain evidence="3">PSN293</strain>
    </source>
</reference>
<feature type="domain" description="T6SS Phospholipase effector Tle1-like catalytic" evidence="2">
    <location>
        <begin position="22"/>
        <end position="319"/>
    </location>
</feature>
<sequence>MDSTLPVTHMATPGFHAPSIPKRIIVCCDGTWMDALGKNGAYEPPSNVSRIARVLRRTCSDGTHQIINYYAGVGTGTSSLDHITGGAFGMGLDQDIRQVYNFISTNYVDGDSIVLIGFSRGAFTARSVADMIGSIGLLTPEGLDCFYTVFDDYENIGDKHRKAEEFLIPGLQPYNKERGRAKIEWEKARMLKYKQGLKALKYTRDTYQDGVTEIRIKAIAVWDTVGTLGIPPAPVIGVRGSADQWKFTSTQISNHVEHAFQALALDEPRFAFRPALWERAADSTTKLKQVWFPGNHGNVGGSWYDQQIADITLAWMCDQLSTLGLEFNVSRMEATFLSDLRYSAAHPFPFAPAGPSILPQKIGNLFRSSKPLPWATEEVFHTSASPKRDSGECDRKDKHPEGPTKKLWQNARAWGLGMIRYPTSVTVLAGKVVRRPGLSMRVDEDTNEDTPEPLLYTNESIHSCVRVRLACKGLGMDDKEVWTCDSLKGSDGKQLWVLEKGSGFSEDEEQAIREFQPREPQIAPDEYQPRLMYPSTREDTAWRWKYVGPVKGEGDAQVPQSKVLPEEPLVGYWERFLLGMFANEPDVWKFAQRALPLA</sequence>
<dbReference type="PANTHER" id="PTHR33840">
    <property type="match status" value="1"/>
</dbReference>
<accession>A0AAN6YG54</accession>
<dbReference type="AlphaFoldDB" id="A0AAN6YG54"/>
<dbReference type="EMBL" id="MU858079">
    <property type="protein sequence ID" value="KAK4215532.1"/>
    <property type="molecule type" value="Genomic_DNA"/>
</dbReference>
<protein>
    <recommendedName>
        <fullName evidence="2">T6SS Phospholipase effector Tle1-like catalytic domain-containing protein</fullName>
    </recommendedName>
</protein>
<dbReference type="InterPro" id="IPR018712">
    <property type="entry name" value="Tle1-like_cat"/>
</dbReference>
<comment type="caution">
    <text evidence="3">The sequence shown here is derived from an EMBL/GenBank/DDBJ whole genome shotgun (WGS) entry which is preliminary data.</text>
</comment>
<proteinExistence type="predicted"/>
<organism evidence="3 4">
    <name type="scientific">Rhypophila decipiens</name>
    <dbReference type="NCBI Taxonomy" id="261697"/>
    <lineage>
        <taxon>Eukaryota</taxon>
        <taxon>Fungi</taxon>
        <taxon>Dikarya</taxon>
        <taxon>Ascomycota</taxon>
        <taxon>Pezizomycotina</taxon>
        <taxon>Sordariomycetes</taxon>
        <taxon>Sordariomycetidae</taxon>
        <taxon>Sordariales</taxon>
        <taxon>Naviculisporaceae</taxon>
        <taxon>Rhypophila</taxon>
    </lineage>
</organism>
<dbReference type="SUPFAM" id="SSF53474">
    <property type="entry name" value="alpha/beta-Hydrolases"/>
    <property type="match status" value="1"/>
</dbReference>
<gene>
    <name evidence="3" type="ORF">QBC37DRAFT_124295</name>
</gene>
<dbReference type="InterPro" id="IPR029058">
    <property type="entry name" value="AB_hydrolase_fold"/>
</dbReference>
<dbReference type="PANTHER" id="PTHR33840:SF1">
    <property type="entry name" value="TLE1 PHOSPHOLIPASE DOMAIN-CONTAINING PROTEIN"/>
    <property type="match status" value="1"/>
</dbReference>
<dbReference type="Pfam" id="PF09994">
    <property type="entry name" value="T6SS_Tle1-like_cat"/>
    <property type="match status" value="1"/>
</dbReference>
<reference evidence="3" key="2">
    <citation type="submission" date="2023-05" db="EMBL/GenBank/DDBJ databases">
        <authorList>
            <consortium name="Lawrence Berkeley National Laboratory"/>
            <person name="Steindorff A."/>
            <person name="Hensen N."/>
            <person name="Bonometti L."/>
            <person name="Westerberg I."/>
            <person name="Brannstrom I.O."/>
            <person name="Guillou S."/>
            <person name="Cros-Aarteil S."/>
            <person name="Calhoun S."/>
            <person name="Haridas S."/>
            <person name="Kuo A."/>
            <person name="Mondo S."/>
            <person name="Pangilinan J."/>
            <person name="Riley R."/>
            <person name="Labutti K."/>
            <person name="Andreopoulos B."/>
            <person name="Lipzen A."/>
            <person name="Chen C."/>
            <person name="Yanf M."/>
            <person name="Daum C."/>
            <person name="Ng V."/>
            <person name="Clum A."/>
            <person name="Ohm R."/>
            <person name="Martin F."/>
            <person name="Silar P."/>
            <person name="Natvig D."/>
            <person name="Lalanne C."/>
            <person name="Gautier V."/>
            <person name="Ament-Velasquez S.L."/>
            <person name="Kruys A."/>
            <person name="Hutchinson M.I."/>
            <person name="Powell A.J."/>
            <person name="Barry K."/>
            <person name="Miller A.N."/>
            <person name="Grigoriev I.V."/>
            <person name="Debuchy R."/>
            <person name="Gladieux P."/>
            <person name="Thoren M.H."/>
            <person name="Johannesson H."/>
        </authorList>
    </citation>
    <scope>NUCLEOTIDE SEQUENCE</scope>
    <source>
        <strain evidence="3">PSN293</strain>
    </source>
</reference>
<dbReference type="Gene3D" id="3.40.50.1820">
    <property type="entry name" value="alpha/beta hydrolase"/>
    <property type="match status" value="1"/>
</dbReference>
<feature type="compositionally biased region" description="Basic and acidic residues" evidence="1">
    <location>
        <begin position="386"/>
        <end position="404"/>
    </location>
</feature>
<keyword evidence="4" id="KW-1185">Reference proteome</keyword>